<keyword evidence="5" id="KW-0949">S-adenosyl-L-methionine</keyword>
<evidence type="ECO:0000256" key="1">
    <source>
        <dbReference type="ARBA" id="ARBA00006594"/>
    </source>
</evidence>
<dbReference type="PROSITE" id="PS00092">
    <property type="entry name" value="N6_MTASE"/>
    <property type="match status" value="1"/>
</dbReference>
<dbReference type="InterPro" id="IPR002295">
    <property type="entry name" value="N4/N6-MTase_EcoPI_Mod-like"/>
</dbReference>
<comment type="catalytic activity">
    <reaction evidence="6">
        <text>a 2'-deoxyadenosine in DNA + S-adenosyl-L-methionine = an N(6)-methyl-2'-deoxyadenosine in DNA + S-adenosyl-L-homocysteine + H(+)</text>
        <dbReference type="Rhea" id="RHEA:15197"/>
        <dbReference type="Rhea" id="RHEA-COMP:12418"/>
        <dbReference type="Rhea" id="RHEA-COMP:12419"/>
        <dbReference type="ChEBI" id="CHEBI:15378"/>
        <dbReference type="ChEBI" id="CHEBI:57856"/>
        <dbReference type="ChEBI" id="CHEBI:59789"/>
        <dbReference type="ChEBI" id="CHEBI:90615"/>
        <dbReference type="ChEBI" id="CHEBI:90616"/>
        <dbReference type="EC" id="2.1.1.72"/>
    </reaction>
</comment>
<dbReference type="InterPro" id="IPR002052">
    <property type="entry name" value="DNA_methylase_N6_adenine_CS"/>
</dbReference>
<evidence type="ECO:0000313" key="8">
    <source>
        <dbReference type="EMBL" id="OUI94080.1"/>
    </source>
</evidence>
<dbReference type="Pfam" id="PF01555">
    <property type="entry name" value="N6_N4_Mtase"/>
    <property type="match status" value="1"/>
</dbReference>
<keyword evidence="3 8" id="KW-0489">Methyltransferase</keyword>
<dbReference type="GO" id="GO:0003677">
    <property type="term" value="F:DNA binding"/>
    <property type="evidence" value="ECO:0007669"/>
    <property type="project" value="InterPro"/>
</dbReference>
<organism evidence="8 9">
    <name type="scientific">Acetobacter indonesiensis</name>
    <dbReference type="NCBI Taxonomy" id="104101"/>
    <lineage>
        <taxon>Bacteria</taxon>
        <taxon>Pseudomonadati</taxon>
        <taxon>Pseudomonadota</taxon>
        <taxon>Alphaproteobacteria</taxon>
        <taxon>Acetobacterales</taxon>
        <taxon>Acetobacteraceae</taxon>
        <taxon>Acetobacter</taxon>
    </lineage>
</organism>
<comment type="caution">
    <text evidence="8">The sequence shown here is derived from an EMBL/GenBank/DDBJ whole genome shotgun (WGS) entry which is preliminary data.</text>
</comment>
<accession>A0A252AUP6</accession>
<proteinExistence type="inferred from homology"/>
<comment type="similarity">
    <text evidence="1">Belongs to the N(4)/N(6)-methyltransferase family.</text>
</comment>
<gene>
    <name evidence="8" type="ORF">HK17_05050</name>
</gene>
<evidence type="ECO:0000313" key="9">
    <source>
        <dbReference type="Proteomes" id="UP000194641"/>
    </source>
</evidence>
<dbReference type="Gene3D" id="3.40.50.150">
    <property type="entry name" value="Vaccinia Virus protein VP39"/>
    <property type="match status" value="1"/>
</dbReference>
<dbReference type="RefSeq" id="WP_086659308.1">
    <property type="nucleotide sequence ID" value="NZ_JBJJWX010000011.1"/>
</dbReference>
<evidence type="ECO:0000256" key="4">
    <source>
        <dbReference type="ARBA" id="ARBA00022679"/>
    </source>
</evidence>
<dbReference type="GO" id="GO:0008170">
    <property type="term" value="F:N-methyltransferase activity"/>
    <property type="evidence" value="ECO:0007669"/>
    <property type="project" value="InterPro"/>
</dbReference>
<evidence type="ECO:0000256" key="2">
    <source>
        <dbReference type="ARBA" id="ARBA00011900"/>
    </source>
</evidence>
<dbReference type="AlphaFoldDB" id="A0A252AUP6"/>
<protein>
    <recommendedName>
        <fullName evidence="2">site-specific DNA-methyltransferase (adenine-specific)</fullName>
        <ecNumber evidence="2">2.1.1.72</ecNumber>
    </recommendedName>
</protein>
<dbReference type="InterPro" id="IPR002941">
    <property type="entry name" value="DNA_methylase_N4/N6"/>
</dbReference>
<reference evidence="9" key="1">
    <citation type="submission" date="2014-06" db="EMBL/GenBank/DDBJ databases">
        <authorList>
            <person name="Winans N.J."/>
            <person name="Newell P.D."/>
            <person name="Douglas A.E."/>
        </authorList>
    </citation>
    <scope>NUCLEOTIDE SEQUENCE [LARGE SCALE GENOMIC DNA]</scope>
</reference>
<dbReference type="PRINTS" id="PR00506">
    <property type="entry name" value="D21N6MTFRASE"/>
</dbReference>
<sequence length="634" mass="71548">MEKLKMHSSDLIMENIAKVRELFPGCVTEAHDEETGQLRLTVDFDQLRQELSDHTLEGSQERYHLNWPGKREALLAANAPIAKTLRPAREESVDFDRTKNLFVEGDNLEAIKLLLENYLGLVKLIYIDPPYNTGNDFVYDDDFEDDFATYLIKSAQTEPSQDRMVANPESNGRFHSDWLSMIYSRLRIARSLLHESGFIFVSIDVLELANLISVGKEVFGNDCCIGVISRATGTRMGSGSRGIARELDYIVVFSKNAESSLLGLPMSEKEMALYDQEDEKGRYLTRSLRRTGGENRREDRPTMFFAVQDPDGGDVYPIAPEGYESRWVCSKDTYKKLVREGMIEWKKVTRHGASKWQVYQKHYLKGGRKEVSDLWNDGAGNKKATKELSALFDGVKVFDHPKPVDLLRRIIKIGTEAKASDIVIDFFAGSGTTGVAVLEQNAEDGGNRQFILVQFPEEVGDGTEARKVGFSNIAEITKERLRRSGHAIATGPHHVDWDGDVGFRTLKIDTSNMQDVYYRPDLVDQKDLLQAVDNIKPDRTPEDLLFQVLVDWGVDLALPIRRETVQGKNIFFVDENALVACFDTGVTEELVKELAGREPLRVVFRDNGFVSDAVKINVEQVFRQLSPGTDVKSI</sequence>
<dbReference type="GO" id="GO:0032259">
    <property type="term" value="P:methylation"/>
    <property type="evidence" value="ECO:0007669"/>
    <property type="project" value="UniProtKB-KW"/>
</dbReference>
<dbReference type="Proteomes" id="UP000194641">
    <property type="component" value="Unassembled WGS sequence"/>
</dbReference>
<evidence type="ECO:0000256" key="6">
    <source>
        <dbReference type="ARBA" id="ARBA00047942"/>
    </source>
</evidence>
<dbReference type="GO" id="GO:0009007">
    <property type="term" value="F:site-specific DNA-methyltransferase (adenine-specific) activity"/>
    <property type="evidence" value="ECO:0007669"/>
    <property type="project" value="UniProtKB-EC"/>
</dbReference>
<evidence type="ECO:0000256" key="5">
    <source>
        <dbReference type="ARBA" id="ARBA00022691"/>
    </source>
</evidence>
<feature type="domain" description="DNA methylase N-4/N-6" evidence="7">
    <location>
        <begin position="122"/>
        <end position="443"/>
    </location>
</feature>
<dbReference type="InterPro" id="IPR029063">
    <property type="entry name" value="SAM-dependent_MTases_sf"/>
</dbReference>
<name>A0A252AUP6_9PROT</name>
<keyword evidence="4 8" id="KW-0808">Transferase</keyword>
<evidence type="ECO:0000256" key="3">
    <source>
        <dbReference type="ARBA" id="ARBA00022603"/>
    </source>
</evidence>
<dbReference type="PIRSF" id="PIRSF015855">
    <property type="entry name" value="TypeIII_Mtase_mKpnI"/>
    <property type="match status" value="1"/>
</dbReference>
<evidence type="ECO:0000259" key="7">
    <source>
        <dbReference type="Pfam" id="PF01555"/>
    </source>
</evidence>
<dbReference type="SUPFAM" id="SSF53335">
    <property type="entry name" value="S-adenosyl-L-methionine-dependent methyltransferases"/>
    <property type="match status" value="1"/>
</dbReference>
<dbReference type="EC" id="2.1.1.72" evidence="2"/>
<dbReference type="EMBL" id="JOPA01000017">
    <property type="protein sequence ID" value="OUI94080.1"/>
    <property type="molecule type" value="Genomic_DNA"/>
</dbReference>